<dbReference type="InterPro" id="IPR003848">
    <property type="entry name" value="DUF218"/>
</dbReference>
<dbReference type="GO" id="GO:0005886">
    <property type="term" value="C:plasma membrane"/>
    <property type="evidence" value="ECO:0007669"/>
    <property type="project" value="TreeGrafter"/>
</dbReference>
<dbReference type="CDD" id="cd06259">
    <property type="entry name" value="YdcF-like"/>
    <property type="match status" value="1"/>
</dbReference>
<dbReference type="InterPro" id="IPR014729">
    <property type="entry name" value="Rossmann-like_a/b/a_fold"/>
</dbReference>
<name>A0A2S6IK64_9ACTN</name>
<gene>
    <name evidence="2" type="ORF">CLV92_107126</name>
</gene>
<dbReference type="OrthoDB" id="3259960at2"/>
<proteinExistence type="predicted"/>
<dbReference type="Proteomes" id="UP000239485">
    <property type="component" value="Unassembled WGS sequence"/>
</dbReference>
<evidence type="ECO:0000259" key="1">
    <source>
        <dbReference type="Pfam" id="PF02698"/>
    </source>
</evidence>
<dbReference type="Pfam" id="PF02698">
    <property type="entry name" value="DUF218"/>
    <property type="match status" value="1"/>
</dbReference>
<comment type="caution">
    <text evidence="2">The sequence shown here is derived from an EMBL/GenBank/DDBJ whole genome shotgun (WGS) entry which is preliminary data.</text>
</comment>
<protein>
    <submittedName>
        <fullName evidence="2">DUF218 domain-containing protein</fullName>
    </submittedName>
</protein>
<feature type="domain" description="DUF218" evidence="1">
    <location>
        <begin position="54"/>
        <end position="168"/>
    </location>
</feature>
<dbReference type="PANTHER" id="PTHR30336">
    <property type="entry name" value="INNER MEMBRANE PROTEIN, PROBABLE PERMEASE"/>
    <property type="match status" value="1"/>
</dbReference>
<dbReference type="RefSeq" id="WP_104432934.1">
    <property type="nucleotide sequence ID" value="NZ_PTJD01000007.1"/>
</dbReference>
<sequence>MHGARRVRGRAGRGVTTCALALLLAVAVAEIPNRRASRRGLPGAPPAAGRGPEVVLVLGHPCRRDGRLHPMQRWRTDIAVRSMHPQHGRLVFSGAGREGGPSEAEVMADYARRALAVPAERIALETRARSTWENVAHSLPLLEDAAILRIASAPLHAARARRYLAQQRPDLAQRLAAADDYRFGECCGWKLATVAYGVLRALRRSLLPRAVGPRAGVDRSAR</sequence>
<organism evidence="2 3">
    <name type="scientific">Kineococcus xinjiangensis</name>
    <dbReference type="NCBI Taxonomy" id="512762"/>
    <lineage>
        <taxon>Bacteria</taxon>
        <taxon>Bacillati</taxon>
        <taxon>Actinomycetota</taxon>
        <taxon>Actinomycetes</taxon>
        <taxon>Kineosporiales</taxon>
        <taxon>Kineosporiaceae</taxon>
        <taxon>Kineococcus</taxon>
    </lineage>
</organism>
<dbReference type="AlphaFoldDB" id="A0A2S6IK64"/>
<dbReference type="Gene3D" id="3.40.50.620">
    <property type="entry name" value="HUPs"/>
    <property type="match status" value="1"/>
</dbReference>
<dbReference type="EMBL" id="PTJD01000007">
    <property type="protein sequence ID" value="PPK94623.1"/>
    <property type="molecule type" value="Genomic_DNA"/>
</dbReference>
<dbReference type="InterPro" id="IPR051599">
    <property type="entry name" value="Cell_Envelope_Assoc"/>
</dbReference>
<evidence type="ECO:0000313" key="2">
    <source>
        <dbReference type="EMBL" id="PPK94623.1"/>
    </source>
</evidence>
<dbReference type="PANTHER" id="PTHR30336:SF20">
    <property type="entry name" value="DUF218 DOMAIN-CONTAINING PROTEIN"/>
    <property type="match status" value="1"/>
</dbReference>
<accession>A0A2S6IK64</accession>
<reference evidence="2 3" key="1">
    <citation type="submission" date="2018-02" db="EMBL/GenBank/DDBJ databases">
        <title>Genomic Encyclopedia of Archaeal and Bacterial Type Strains, Phase II (KMG-II): from individual species to whole genera.</title>
        <authorList>
            <person name="Goeker M."/>
        </authorList>
    </citation>
    <scope>NUCLEOTIDE SEQUENCE [LARGE SCALE GENOMIC DNA]</scope>
    <source>
        <strain evidence="2 3">DSM 22857</strain>
    </source>
</reference>
<keyword evidence="3" id="KW-1185">Reference proteome</keyword>
<evidence type="ECO:0000313" key="3">
    <source>
        <dbReference type="Proteomes" id="UP000239485"/>
    </source>
</evidence>